<dbReference type="EMBL" id="FMWO01000020">
    <property type="protein sequence ID" value="SCZ84343.1"/>
    <property type="molecule type" value="Genomic_DNA"/>
</dbReference>
<accession>A0A1G5SAW8</accession>
<dbReference type="Pfam" id="PF04138">
    <property type="entry name" value="GtrA_DPMS_TM"/>
    <property type="match status" value="1"/>
</dbReference>
<evidence type="ECO:0000259" key="11">
    <source>
        <dbReference type="Pfam" id="PF13231"/>
    </source>
</evidence>
<evidence type="ECO:0000256" key="2">
    <source>
        <dbReference type="ARBA" id="ARBA00006739"/>
    </source>
</evidence>
<dbReference type="InterPro" id="IPR001173">
    <property type="entry name" value="Glyco_trans_2-like"/>
</dbReference>
<dbReference type="Proteomes" id="UP000198729">
    <property type="component" value="Unassembled WGS sequence"/>
</dbReference>
<keyword evidence="4" id="KW-0808">Transferase</keyword>
<feature type="transmembrane region" description="Helical" evidence="8">
    <location>
        <begin position="261"/>
        <end position="279"/>
    </location>
</feature>
<feature type="transmembrane region" description="Helical" evidence="8">
    <location>
        <begin position="596"/>
        <end position="620"/>
    </location>
</feature>
<dbReference type="GO" id="GO:0035269">
    <property type="term" value="P:protein O-linked glycosylation via mannose"/>
    <property type="evidence" value="ECO:0007669"/>
    <property type="project" value="TreeGrafter"/>
</dbReference>
<feature type="domain" description="Glycosyltransferase 2-like" evidence="9">
    <location>
        <begin position="4"/>
        <end position="165"/>
    </location>
</feature>
<feature type="transmembrane region" description="Helical" evidence="8">
    <location>
        <begin position="697"/>
        <end position="718"/>
    </location>
</feature>
<keyword evidence="5 8" id="KW-0812">Transmembrane</keyword>
<dbReference type="GO" id="GO:0016020">
    <property type="term" value="C:membrane"/>
    <property type="evidence" value="ECO:0007669"/>
    <property type="project" value="UniProtKB-SubCell"/>
</dbReference>
<evidence type="ECO:0000256" key="8">
    <source>
        <dbReference type="SAM" id="Phobius"/>
    </source>
</evidence>
<keyword evidence="13" id="KW-1185">Reference proteome</keyword>
<feature type="transmembrane region" description="Helical" evidence="8">
    <location>
        <begin position="299"/>
        <end position="321"/>
    </location>
</feature>
<dbReference type="SUPFAM" id="SSF53448">
    <property type="entry name" value="Nucleotide-diphospho-sugar transferases"/>
    <property type="match status" value="1"/>
</dbReference>
<dbReference type="GO" id="GO:0000271">
    <property type="term" value="P:polysaccharide biosynthetic process"/>
    <property type="evidence" value="ECO:0007669"/>
    <property type="project" value="InterPro"/>
</dbReference>
<organism evidence="12 13">
    <name type="scientific">Nitrosomonas mobilis</name>
    <dbReference type="NCBI Taxonomy" id="51642"/>
    <lineage>
        <taxon>Bacteria</taxon>
        <taxon>Pseudomonadati</taxon>
        <taxon>Pseudomonadota</taxon>
        <taxon>Betaproteobacteria</taxon>
        <taxon>Nitrosomonadales</taxon>
        <taxon>Nitrosomonadaceae</taxon>
        <taxon>Nitrosomonas</taxon>
    </lineage>
</organism>
<dbReference type="GO" id="GO:0004582">
    <property type="term" value="F:dolichyl-phosphate beta-D-mannosyltransferase activity"/>
    <property type="evidence" value="ECO:0007669"/>
    <property type="project" value="InterPro"/>
</dbReference>
<dbReference type="InterPro" id="IPR039528">
    <property type="entry name" value="DPM1-like"/>
</dbReference>
<reference evidence="12 13" key="1">
    <citation type="submission" date="2016-10" db="EMBL/GenBank/DDBJ databases">
        <authorList>
            <person name="de Groot N.N."/>
        </authorList>
    </citation>
    <scope>NUCLEOTIDE SEQUENCE [LARGE SCALE GENOMIC DNA]</scope>
    <source>
        <strain evidence="12">1</strain>
    </source>
</reference>
<feature type="transmembrane region" description="Helical" evidence="8">
    <location>
        <begin position="362"/>
        <end position="382"/>
    </location>
</feature>
<evidence type="ECO:0000256" key="6">
    <source>
        <dbReference type="ARBA" id="ARBA00022989"/>
    </source>
</evidence>
<proteinExistence type="inferred from homology"/>
<keyword evidence="6 8" id="KW-1133">Transmembrane helix</keyword>
<dbReference type="Pfam" id="PF00535">
    <property type="entry name" value="Glycos_transf_2"/>
    <property type="match status" value="1"/>
</dbReference>
<evidence type="ECO:0000256" key="3">
    <source>
        <dbReference type="ARBA" id="ARBA00022676"/>
    </source>
</evidence>
<dbReference type="InterPro" id="IPR007267">
    <property type="entry name" value="GtrA_DPMS_TM"/>
</dbReference>
<feature type="transmembrane region" description="Helical" evidence="8">
    <location>
        <begin position="429"/>
        <end position="450"/>
    </location>
</feature>
<evidence type="ECO:0000256" key="7">
    <source>
        <dbReference type="ARBA" id="ARBA00023136"/>
    </source>
</evidence>
<dbReference type="RefSeq" id="WP_090283738.1">
    <property type="nucleotide sequence ID" value="NZ_FMWO01000020.1"/>
</dbReference>
<keyword evidence="3" id="KW-0328">Glycosyltransferase</keyword>
<dbReference type="Gene3D" id="3.90.550.10">
    <property type="entry name" value="Spore Coat Polysaccharide Biosynthesis Protein SpsA, Chain A"/>
    <property type="match status" value="1"/>
</dbReference>
<feature type="transmembrane region" description="Helical" evidence="8">
    <location>
        <begin position="550"/>
        <end position="570"/>
    </location>
</feature>
<sequence>MQFSLIIPTLNEAVNIDPLLTSLFSLNSVEADFEVIIVDDGSTDGTQTKIAQWATTRNVKLIERHASPDLTASILEGVRAASHEVIAVMDADLSHPPEQLINLVQPVMDGSHDIVIGSRYVTGGSTENWPFYRRWLSRAGGWLARVICDVNDATSGFFAFRKELVQYIPEKAHGYKILLELIMSGQGKLRIKEIPICFRDRTRGSSKLSFGHNLIYLQRLITLAGGTASVHTASRFAFVGFLGVFVDVLIFQLLISQGIGLALAHMSSFVAAATFNYTLNSKWSFRIHHDGQLRWKTFLRFLTIGLFSLLLRGGVLAWLIYTWNIPVGWAIFPAIVIAALVNYLGSAFYVFPRTGPAAPPDIRWRTAAVGVIGFAILLRFVYLGVAQLIPDEAYYWQYAQHMGLSFYDHPPMVAWLIWLGTALFGQNEFGVRIGAFICGLIAIAYLYAFARNLYDKPTAMCATMLFVVVPFGFVSGLAMLPDAPLIAAWIATLYYLERALLANKNLAWIGAGIAFGLGILSKYTLGLLGFAVLAFVLLDPVSRRWLGRPHPYLATAIALLMFSPVIIWNMEHEWVSFLFQTGRISGDQDGFSTHKLIAYIAVILTPVGFLAAILALYSVLSKSDKKPEFARKNLFVGIFTGIPLLIFLVLSTYDTPRFHWNSPLWLALLPTMAWIMGQQDLFRKASTRLRAAWQPTIVISLMAYAFVLHYATLGIPGLPYQFLNEHYFWKETTAEIEKIADEIKQQTGEMPVIIGLSKWSIASALTFYSHHPLTADIRSRNVFGEPAVMYDYWQASGEPIHRPILMVGMRKRAFDELTQQNDSPEASLIAPGEINSRIIYRYDGTPLRKVYYRIAQGYLGNSTTRQLSDLQNTAKSVIMPKISAD</sequence>
<feature type="transmembrane region" description="Helical" evidence="8">
    <location>
        <begin position="632"/>
        <end position="652"/>
    </location>
</feature>
<dbReference type="PANTHER" id="PTHR43398">
    <property type="entry name" value="DOLICHOL-PHOSPHATE MANNOSYLTRANSFERASE SUBUNIT 1"/>
    <property type="match status" value="1"/>
</dbReference>
<name>A0A1G5SAW8_9PROT</name>
<gene>
    <name evidence="12" type="ORF">NSMM_150081</name>
</gene>
<evidence type="ECO:0000256" key="4">
    <source>
        <dbReference type="ARBA" id="ARBA00022679"/>
    </source>
</evidence>
<feature type="domain" description="GtrA/DPMS transmembrane" evidence="10">
    <location>
        <begin position="235"/>
        <end position="351"/>
    </location>
</feature>
<evidence type="ECO:0000313" key="13">
    <source>
        <dbReference type="Proteomes" id="UP000198729"/>
    </source>
</evidence>
<feature type="transmembrane region" description="Helical" evidence="8">
    <location>
        <begin position="658"/>
        <end position="676"/>
    </location>
</feature>
<dbReference type="PANTHER" id="PTHR43398:SF1">
    <property type="entry name" value="DOLICHOL-PHOSPHATE MANNOSYLTRANSFERASE SUBUNIT 1"/>
    <property type="match status" value="1"/>
</dbReference>
<dbReference type="InterPro" id="IPR038731">
    <property type="entry name" value="RgtA/B/C-like"/>
</dbReference>
<protein>
    <submittedName>
        <fullName evidence="12">Putative dolichol monophosphate mannose synthase</fullName>
    </submittedName>
</protein>
<feature type="transmembrane region" description="Helical" evidence="8">
    <location>
        <begin position="507"/>
        <end position="538"/>
    </location>
</feature>
<dbReference type="AlphaFoldDB" id="A0A1G5SAW8"/>
<dbReference type="InterPro" id="IPR029044">
    <property type="entry name" value="Nucleotide-diphossugar_trans"/>
</dbReference>
<comment type="subcellular location">
    <subcellularLocation>
        <location evidence="1">Membrane</location>
        <topology evidence="1">Multi-pass membrane protein</topology>
    </subcellularLocation>
</comment>
<evidence type="ECO:0000259" key="9">
    <source>
        <dbReference type="Pfam" id="PF00535"/>
    </source>
</evidence>
<dbReference type="GO" id="GO:0006488">
    <property type="term" value="P:dolichol-linked oligosaccharide biosynthetic process"/>
    <property type="evidence" value="ECO:0007669"/>
    <property type="project" value="TreeGrafter"/>
</dbReference>
<dbReference type="GO" id="GO:0006506">
    <property type="term" value="P:GPI anchor biosynthetic process"/>
    <property type="evidence" value="ECO:0007669"/>
    <property type="project" value="TreeGrafter"/>
</dbReference>
<dbReference type="OrthoDB" id="8933800at2"/>
<evidence type="ECO:0000256" key="1">
    <source>
        <dbReference type="ARBA" id="ARBA00004141"/>
    </source>
</evidence>
<evidence type="ECO:0000313" key="12">
    <source>
        <dbReference type="EMBL" id="SCZ84343.1"/>
    </source>
</evidence>
<evidence type="ECO:0000256" key="5">
    <source>
        <dbReference type="ARBA" id="ARBA00022692"/>
    </source>
</evidence>
<keyword evidence="7 8" id="KW-0472">Membrane</keyword>
<feature type="transmembrane region" description="Helical" evidence="8">
    <location>
        <begin position="327"/>
        <end position="350"/>
    </location>
</feature>
<dbReference type="Pfam" id="PF13231">
    <property type="entry name" value="PMT_2"/>
    <property type="match status" value="1"/>
</dbReference>
<comment type="similarity">
    <text evidence="2">Belongs to the glycosyltransferase 2 family.</text>
</comment>
<dbReference type="CDD" id="cd06442">
    <property type="entry name" value="DPM1_like"/>
    <property type="match status" value="1"/>
</dbReference>
<dbReference type="STRING" id="51642.NSMM_150081"/>
<feature type="transmembrane region" description="Helical" evidence="8">
    <location>
        <begin position="462"/>
        <end position="495"/>
    </location>
</feature>
<feature type="domain" description="Glycosyltransferase RgtA/B/C/D-like" evidence="11">
    <location>
        <begin position="408"/>
        <end position="568"/>
    </location>
</feature>
<evidence type="ECO:0000259" key="10">
    <source>
        <dbReference type="Pfam" id="PF04138"/>
    </source>
</evidence>